<dbReference type="GO" id="GO:0006952">
    <property type="term" value="P:defense response"/>
    <property type="evidence" value="ECO:0007669"/>
    <property type="project" value="UniProtKB-KW"/>
</dbReference>
<reference evidence="9 10" key="1">
    <citation type="submission" date="2024-04" db="EMBL/GenBank/DDBJ databases">
        <title>Genome assembly C_amara_ONT_v2.</title>
        <authorList>
            <person name="Yant L."/>
            <person name="Moore C."/>
            <person name="Slenker M."/>
        </authorList>
    </citation>
    <scope>NUCLEOTIDE SEQUENCE [LARGE SCALE GENOMIC DNA]</scope>
    <source>
        <tissue evidence="9">Leaf</tissue>
    </source>
</reference>
<dbReference type="InterPro" id="IPR035897">
    <property type="entry name" value="Toll_tir_struct_dom_sf"/>
</dbReference>
<dbReference type="InterPro" id="IPR058192">
    <property type="entry name" value="WHD_ROQ1-like"/>
</dbReference>
<sequence length="1173" mass="133029">MELPRVVRQYDVFLSFRGEDTRKGIVSHLHRAFLAKGIDKIFKDDKTLEIGDSISEEIKESIHNSKFAVVVISKNYASSTWCLDELQMIMELHKEKQLTAVPIFYNVVPSDVRHQRGTFALERYECSRTMLLFSSKKRARAAKIRKWREGLREVAGTSGKDLSTCKDEATMVADIVGQISKQLSSMEPLDFSDIVGMKVHMERLNPLLSIESEDEVRMIGIWGMGGIGKTTIAKCLYEEYSGQFPHYCFIENVRNAAKNGLPYLQKKLLSNIRGKKQETLWSVEKGCSCIKSKFKDKIFLVLDDVDNVDQLRALAKNTGWFGPGSRIIITTRDFGLLYSFGVSLLYHVSFLDANDAIQVFKQVAFEGGQAPSDVYQQFSIRASRLAQGLPSALEAFGTYLRRITWIDGWEKALGILETVPHQSIMNILQTSYEGLDEQEKAAFLHVACLFNGNSVQRVNALIDDGDIRTKALEAKSLIDISPDGCITMHVLIEQAARAIVRKESGSMPWRQRILWKADRIISVLQRNTGTTTSEGVALHMCDMLHTLSIEGNVLNAINNLKFFKAFTHLNDIESKLKFLPGKDMLPNTLRLLHWDSYPMTTLPPKYYPHCLVELNLRYSNLVRLWDGTLGLSQLRRLDVTGSKNLTEIPDLSSATLLKELIMRGCTGLEQTPESIGSLSCLQKLDLSNCDGLTNLQIHITEKTVLGEPGLRRRRQIILRLPRAVKKKLSSLENLSIEGQIYIRLWHLRGNAEHLSYISEEQIPKEYMVIPKERLPFITSFYDLKSLSIKRFSYIADCTPFNCISFSRFPCLAELNLINLNIQRIPDDIGLLQSLEKLDLSGNDFRNLPTSMKNLSKLKYAKLSNCSQLETLPELTDLHTLKLSGCSNLESLLELTEAVQDVGRFRLLELELDNSKIVQPLADQLSHFTNLIHLDLSNHDFEAIPESIIDLLSLGTLCLNNCKKLKSVEELPQSLKHLYAHGCNSLENINLSPNHSIKHLDLSHCFRLQQDEQLITRFLKAKYSQEISQRFVCLPGTGVPRFFDNQSHGTSTKTSLPPIRFTPTLLGFAACIVISCERSFNLQFPTFSYDWNCEADEVIRINLKPNLNLSSMIEEEETVTSHHLVIIHVPSSINTEKIEELRLESDLHLPEELQFPHGEIRACGIRMIDDDYSN</sequence>
<dbReference type="SUPFAM" id="SSF52540">
    <property type="entry name" value="P-loop containing nucleoside triphosphate hydrolases"/>
    <property type="match status" value="1"/>
</dbReference>
<dbReference type="InterPro" id="IPR027417">
    <property type="entry name" value="P-loop_NTPase"/>
</dbReference>
<dbReference type="EMBL" id="JBANAX010000782">
    <property type="protein sequence ID" value="KAL1193486.1"/>
    <property type="molecule type" value="Genomic_DNA"/>
</dbReference>
<dbReference type="Gene3D" id="1.10.8.430">
    <property type="entry name" value="Helical domain of apoptotic protease-activating factors"/>
    <property type="match status" value="1"/>
</dbReference>
<name>A0ABD1A3S9_CARAN</name>
<evidence type="ECO:0000256" key="7">
    <source>
        <dbReference type="ARBA" id="ARBA00047304"/>
    </source>
</evidence>
<protein>
    <recommendedName>
        <fullName evidence="1">ADP-ribosyl cyclase/cyclic ADP-ribose hydrolase</fullName>
        <ecNumber evidence="1">3.2.2.6</ecNumber>
    </recommendedName>
</protein>
<evidence type="ECO:0000313" key="9">
    <source>
        <dbReference type="EMBL" id="KAL1193486.1"/>
    </source>
</evidence>
<evidence type="ECO:0000256" key="2">
    <source>
        <dbReference type="ARBA" id="ARBA00022614"/>
    </source>
</evidence>
<evidence type="ECO:0000256" key="6">
    <source>
        <dbReference type="ARBA" id="ARBA00023027"/>
    </source>
</evidence>
<organism evidence="9 10">
    <name type="scientific">Cardamine amara subsp. amara</name>
    <dbReference type="NCBI Taxonomy" id="228776"/>
    <lineage>
        <taxon>Eukaryota</taxon>
        <taxon>Viridiplantae</taxon>
        <taxon>Streptophyta</taxon>
        <taxon>Embryophyta</taxon>
        <taxon>Tracheophyta</taxon>
        <taxon>Spermatophyta</taxon>
        <taxon>Magnoliopsida</taxon>
        <taxon>eudicotyledons</taxon>
        <taxon>Gunneridae</taxon>
        <taxon>Pentapetalae</taxon>
        <taxon>rosids</taxon>
        <taxon>malvids</taxon>
        <taxon>Brassicales</taxon>
        <taxon>Brassicaceae</taxon>
        <taxon>Cardamineae</taxon>
        <taxon>Cardamine</taxon>
    </lineage>
</organism>
<dbReference type="FunFam" id="3.40.50.10140:FF:000007">
    <property type="entry name" value="Disease resistance protein (TIR-NBS-LRR class)"/>
    <property type="match status" value="1"/>
</dbReference>
<evidence type="ECO:0000259" key="8">
    <source>
        <dbReference type="PROSITE" id="PS50104"/>
    </source>
</evidence>
<dbReference type="Pfam" id="PF20160">
    <property type="entry name" value="C-JID"/>
    <property type="match status" value="1"/>
</dbReference>
<dbReference type="Proteomes" id="UP001558713">
    <property type="component" value="Unassembled WGS sequence"/>
</dbReference>
<evidence type="ECO:0000256" key="1">
    <source>
        <dbReference type="ARBA" id="ARBA00011982"/>
    </source>
</evidence>
<feature type="domain" description="TIR" evidence="8">
    <location>
        <begin position="8"/>
        <end position="183"/>
    </location>
</feature>
<keyword evidence="6" id="KW-0520">NAD</keyword>
<dbReference type="Gene3D" id="3.40.50.300">
    <property type="entry name" value="P-loop containing nucleotide triphosphate hydrolases"/>
    <property type="match status" value="1"/>
</dbReference>
<comment type="catalytic activity">
    <reaction evidence="7">
        <text>NAD(+) + H2O = ADP-D-ribose + nicotinamide + H(+)</text>
        <dbReference type="Rhea" id="RHEA:16301"/>
        <dbReference type="ChEBI" id="CHEBI:15377"/>
        <dbReference type="ChEBI" id="CHEBI:15378"/>
        <dbReference type="ChEBI" id="CHEBI:17154"/>
        <dbReference type="ChEBI" id="CHEBI:57540"/>
        <dbReference type="ChEBI" id="CHEBI:57967"/>
        <dbReference type="EC" id="3.2.2.6"/>
    </reaction>
    <physiologicalReaction direction="left-to-right" evidence="7">
        <dbReference type="Rhea" id="RHEA:16302"/>
    </physiologicalReaction>
</comment>
<dbReference type="Pfam" id="PF23282">
    <property type="entry name" value="WHD_ROQ1"/>
    <property type="match status" value="1"/>
</dbReference>
<evidence type="ECO:0000256" key="5">
    <source>
        <dbReference type="ARBA" id="ARBA00022821"/>
    </source>
</evidence>
<evidence type="ECO:0000256" key="3">
    <source>
        <dbReference type="ARBA" id="ARBA00022737"/>
    </source>
</evidence>
<dbReference type="PRINTS" id="PR00364">
    <property type="entry name" value="DISEASERSIST"/>
</dbReference>
<proteinExistence type="predicted"/>
<dbReference type="Pfam" id="PF07725">
    <property type="entry name" value="LRR_3"/>
    <property type="match status" value="1"/>
</dbReference>
<keyword evidence="5" id="KW-0611">Plant defense</keyword>
<evidence type="ECO:0000313" key="10">
    <source>
        <dbReference type="Proteomes" id="UP001558713"/>
    </source>
</evidence>
<dbReference type="Pfam" id="PF01582">
    <property type="entry name" value="TIR"/>
    <property type="match status" value="1"/>
</dbReference>
<dbReference type="InterPro" id="IPR042197">
    <property type="entry name" value="Apaf_helical"/>
</dbReference>
<keyword evidence="4" id="KW-0378">Hydrolase</keyword>
<dbReference type="GO" id="GO:0061809">
    <property type="term" value="F:NAD+ nucleosidase activity, cyclic ADP-ribose generating"/>
    <property type="evidence" value="ECO:0007669"/>
    <property type="project" value="UniProtKB-EC"/>
</dbReference>
<keyword evidence="2" id="KW-0433">Leucine-rich repeat</keyword>
<dbReference type="InterPro" id="IPR002182">
    <property type="entry name" value="NB-ARC"/>
</dbReference>
<dbReference type="Gene3D" id="3.40.50.10140">
    <property type="entry name" value="Toll/interleukin-1 receptor homology (TIR) domain"/>
    <property type="match status" value="1"/>
</dbReference>
<dbReference type="PANTHER" id="PTHR11017:SF511">
    <property type="entry name" value="ADP-RIBOSYL CYCLASE_CYCLIC ADP-RIBOSE HYDROLASE"/>
    <property type="match status" value="1"/>
</dbReference>
<dbReference type="PROSITE" id="PS50104">
    <property type="entry name" value="TIR"/>
    <property type="match status" value="1"/>
</dbReference>
<comment type="caution">
    <text evidence="9">The sequence shown here is derived from an EMBL/GenBank/DDBJ whole genome shotgun (WGS) entry which is preliminary data.</text>
</comment>
<evidence type="ECO:0000256" key="4">
    <source>
        <dbReference type="ARBA" id="ARBA00022801"/>
    </source>
</evidence>
<dbReference type="InterPro" id="IPR001611">
    <property type="entry name" value="Leu-rich_rpt"/>
</dbReference>
<dbReference type="SUPFAM" id="SSF52200">
    <property type="entry name" value="Toll/Interleukin receptor TIR domain"/>
    <property type="match status" value="1"/>
</dbReference>
<dbReference type="SMART" id="SM00255">
    <property type="entry name" value="TIR"/>
    <property type="match status" value="1"/>
</dbReference>
<gene>
    <name evidence="9" type="ORF">V5N11_000384</name>
</gene>
<dbReference type="InterPro" id="IPR045344">
    <property type="entry name" value="C-JID"/>
</dbReference>
<dbReference type="InterPro" id="IPR032675">
    <property type="entry name" value="LRR_dom_sf"/>
</dbReference>
<dbReference type="InterPro" id="IPR011713">
    <property type="entry name" value="Leu-rich_rpt_3"/>
</dbReference>
<dbReference type="SUPFAM" id="SSF52058">
    <property type="entry name" value="L domain-like"/>
    <property type="match status" value="1"/>
</dbReference>
<dbReference type="AlphaFoldDB" id="A0ABD1A3S9"/>
<accession>A0ABD1A3S9</accession>
<dbReference type="Gene3D" id="3.80.10.10">
    <property type="entry name" value="Ribonuclease Inhibitor"/>
    <property type="match status" value="3"/>
</dbReference>
<dbReference type="InterPro" id="IPR000157">
    <property type="entry name" value="TIR_dom"/>
</dbReference>
<dbReference type="EC" id="3.2.2.6" evidence="1"/>
<dbReference type="Pfam" id="PF00931">
    <property type="entry name" value="NB-ARC"/>
    <property type="match status" value="1"/>
</dbReference>
<dbReference type="PROSITE" id="PS51450">
    <property type="entry name" value="LRR"/>
    <property type="match status" value="1"/>
</dbReference>
<keyword evidence="3" id="KW-0677">Repeat</keyword>
<dbReference type="PANTHER" id="PTHR11017">
    <property type="entry name" value="LEUCINE-RICH REPEAT-CONTAINING PROTEIN"/>
    <property type="match status" value="1"/>
</dbReference>
<dbReference type="InterPro" id="IPR044974">
    <property type="entry name" value="Disease_R_plants"/>
</dbReference>
<dbReference type="InterPro" id="IPR036390">
    <property type="entry name" value="WH_DNA-bd_sf"/>
</dbReference>
<keyword evidence="10" id="KW-1185">Reference proteome</keyword>
<dbReference type="SUPFAM" id="SSF46785">
    <property type="entry name" value="Winged helix' DNA-binding domain"/>
    <property type="match status" value="1"/>
</dbReference>